<dbReference type="Pfam" id="PF00069">
    <property type="entry name" value="Pkinase"/>
    <property type="match status" value="1"/>
</dbReference>
<keyword evidence="6 8" id="KW-0067">ATP-binding</keyword>
<dbReference type="PANTHER" id="PTHR43289">
    <property type="entry name" value="MITOGEN-ACTIVATED PROTEIN KINASE KINASE KINASE 20-RELATED"/>
    <property type="match status" value="1"/>
</dbReference>
<dbReference type="PROSITE" id="PS50294">
    <property type="entry name" value="WD_REPEATS_REGION"/>
    <property type="match status" value="2"/>
</dbReference>
<evidence type="ECO:0000256" key="7">
    <source>
        <dbReference type="PROSITE-ProRule" id="PRU00221"/>
    </source>
</evidence>
<dbReference type="Pfam" id="PF00400">
    <property type="entry name" value="WD40"/>
    <property type="match status" value="2"/>
</dbReference>
<evidence type="ECO:0000313" key="11">
    <source>
        <dbReference type="Proteomes" id="UP001163152"/>
    </source>
</evidence>
<keyword evidence="5 10" id="KW-0418">Kinase</keyword>
<keyword evidence="4 8" id="KW-0547">Nucleotide-binding</keyword>
<dbReference type="RefSeq" id="WP_268609443.1">
    <property type="nucleotide sequence ID" value="NZ_CP113797.1"/>
</dbReference>
<reference evidence="10" key="1">
    <citation type="submission" date="2022-12" db="EMBL/GenBank/DDBJ databases">
        <title>Polyphasic identification of a Novel Hot-Spring Cyanobacterium Ocullathermofonsia sinensis gen nov. sp. nov. and Genomic Insights on its Adaptations to the Thermal Habitat.</title>
        <authorList>
            <person name="Daroch M."/>
            <person name="Tang J."/>
            <person name="Jiang Y."/>
        </authorList>
    </citation>
    <scope>NUCLEOTIDE SEQUENCE</scope>
    <source>
        <strain evidence="10">PKUAC-SCTA174</strain>
    </source>
</reference>
<dbReference type="InterPro" id="IPR000719">
    <property type="entry name" value="Prot_kinase_dom"/>
</dbReference>
<dbReference type="SUPFAM" id="SSF50978">
    <property type="entry name" value="WD40 repeat-like"/>
    <property type="match status" value="1"/>
</dbReference>
<evidence type="ECO:0000259" key="9">
    <source>
        <dbReference type="PROSITE" id="PS50011"/>
    </source>
</evidence>
<dbReference type="InterPro" id="IPR017441">
    <property type="entry name" value="Protein_kinase_ATP_BS"/>
</dbReference>
<dbReference type="CDD" id="cd14014">
    <property type="entry name" value="STKc_PknB_like"/>
    <property type="match status" value="1"/>
</dbReference>
<evidence type="ECO:0000256" key="6">
    <source>
        <dbReference type="ARBA" id="ARBA00022840"/>
    </source>
</evidence>
<dbReference type="GO" id="GO:0004674">
    <property type="term" value="F:protein serine/threonine kinase activity"/>
    <property type="evidence" value="ECO:0007669"/>
    <property type="project" value="UniProtKB-KW"/>
</dbReference>
<feature type="binding site" evidence="8">
    <location>
        <position position="41"/>
    </location>
    <ligand>
        <name>ATP</name>
        <dbReference type="ChEBI" id="CHEBI:30616"/>
    </ligand>
</feature>
<keyword evidence="10" id="KW-0723">Serine/threonine-protein kinase</keyword>
<accession>A0A9E8ZAL5</accession>
<evidence type="ECO:0000256" key="1">
    <source>
        <dbReference type="ARBA" id="ARBA00022574"/>
    </source>
</evidence>
<keyword evidence="2" id="KW-0808">Transferase</keyword>
<evidence type="ECO:0000313" key="10">
    <source>
        <dbReference type="EMBL" id="WAL59649.1"/>
    </source>
</evidence>
<evidence type="ECO:0000256" key="4">
    <source>
        <dbReference type="ARBA" id="ARBA00022741"/>
    </source>
</evidence>
<protein>
    <submittedName>
        <fullName evidence="10">Serine/threonine protein kinase</fullName>
    </submittedName>
</protein>
<dbReference type="InterPro" id="IPR036322">
    <property type="entry name" value="WD40_repeat_dom_sf"/>
</dbReference>
<dbReference type="PROSITE" id="PS50011">
    <property type="entry name" value="PROTEIN_KINASE_DOM"/>
    <property type="match status" value="1"/>
</dbReference>
<keyword evidence="1 7" id="KW-0853">WD repeat</keyword>
<dbReference type="InterPro" id="IPR015943">
    <property type="entry name" value="WD40/YVTN_repeat-like_dom_sf"/>
</dbReference>
<dbReference type="SMART" id="SM00220">
    <property type="entry name" value="S_TKc"/>
    <property type="match status" value="1"/>
</dbReference>
<dbReference type="PANTHER" id="PTHR43289:SF34">
    <property type="entry name" value="SERINE_THREONINE-PROTEIN KINASE YBDM-RELATED"/>
    <property type="match status" value="1"/>
</dbReference>
<proteinExistence type="predicted"/>
<dbReference type="CDD" id="cd00200">
    <property type="entry name" value="WD40"/>
    <property type="match status" value="1"/>
</dbReference>
<dbReference type="Gene3D" id="2.130.10.10">
    <property type="entry name" value="YVTN repeat-like/Quinoprotein amine dehydrogenase"/>
    <property type="match status" value="2"/>
</dbReference>
<dbReference type="InterPro" id="IPR001680">
    <property type="entry name" value="WD40_rpt"/>
</dbReference>
<sequence>MIGQLLAGRYLILKKLGAGGFSETYLARDKYLPRHPVCVVKYLNVSPDSAISPETAQRLFETEARILDQLGRQHAQIPTLYAYCHEQEQIYQVQEYIDGENLRDWIKQGRRLIGEAAIDLLQSVLPVLEYIHSHRVIHRDIKPSNLIRRRRDGQVVLIDFGAACFLAETDTQTQPDSDDTPIVIGTPGYMPDEQQLGMSQMNSDLYALGMLTIQLLTGIQPRQFQQDLISGELNWQRHLHESSGHSTLSAEFIAILERMVRSHPHNRYQSAADVLSDLQALPLDRPHRRSTRQWVVPNWQRSVQRVWKPAITAVLLSSLLGAGYFYSQEDPNLTLSRLALLTRSATVDLSILRDWSVDVEIDRLLVAPNNQTIVAAGSDHVLYLWSLSNETAQQSLSGHTGRINAIGMSQDSRLLVSGSDDRTLRLWDAVSGQVLQTLEGLPAPVTAVALSADANTLASGDQTGTIRLWDVTTGALLKTIDASETAITALVYGAQPEQLISASGNRLLVWDLVADRIHRQFAGHTGTILGLQRVDQLLVSVGDDRALVWNLEREELMQVCSEKSAKTVTASLNDQQMITVNNNGSIRVWGARAGRLVEEKTGDLGQSLNVALSPDHRFLVSWNPDHRLQVWQMSAALP</sequence>
<feature type="repeat" description="WD" evidence="7">
    <location>
        <begin position="396"/>
        <end position="437"/>
    </location>
</feature>
<dbReference type="Proteomes" id="UP001163152">
    <property type="component" value="Chromosome"/>
</dbReference>
<keyword evidence="3" id="KW-0677">Repeat</keyword>
<dbReference type="EMBL" id="CP113797">
    <property type="protein sequence ID" value="WAL59649.1"/>
    <property type="molecule type" value="Genomic_DNA"/>
</dbReference>
<evidence type="ECO:0000256" key="2">
    <source>
        <dbReference type="ARBA" id="ARBA00022679"/>
    </source>
</evidence>
<feature type="repeat" description="WD" evidence="7">
    <location>
        <begin position="438"/>
        <end position="479"/>
    </location>
</feature>
<dbReference type="Gene3D" id="1.10.510.10">
    <property type="entry name" value="Transferase(Phosphotransferase) domain 1"/>
    <property type="match status" value="1"/>
</dbReference>
<evidence type="ECO:0000256" key="3">
    <source>
        <dbReference type="ARBA" id="ARBA00022737"/>
    </source>
</evidence>
<dbReference type="SUPFAM" id="SSF56112">
    <property type="entry name" value="Protein kinase-like (PK-like)"/>
    <property type="match status" value="1"/>
</dbReference>
<dbReference type="PROSITE" id="PS00107">
    <property type="entry name" value="PROTEIN_KINASE_ATP"/>
    <property type="match status" value="1"/>
</dbReference>
<dbReference type="Gene3D" id="3.30.200.20">
    <property type="entry name" value="Phosphorylase Kinase, domain 1"/>
    <property type="match status" value="1"/>
</dbReference>
<dbReference type="InterPro" id="IPR020472">
    <property type="entry name" value="WD40_PAC1"/>
</dbReference>
<dbReference type="AlphaFoldDB" id="A0A9E8ZAL5"/>
<dbReference type="GO" id="GO:0005524">
    <property type="term" value="F:ATP binding"/>
    <property type="evidence" value="ECO:0007669"/>
    <property type="project" value="UniProtKB-UniRule"/>
</dbReference>
<dbReference type="InterPro" id="IPR011009">
    <property type="entry name" value="Kinase-like_dom_sf"/>
</dbReference>
<dbReference type="PROSITE" id="PS50082">
    <property type="entry name" value="WD_REPEATS_2"/>
    <property type="match status" value="2"/>
</dbReference>
<organism evidence="10 11">
    <name type="scientific">Thermocoleostomius sinensis A174</name>
    <dbReference type="NCBI Taxonomy" id="2016057"/>
    <lineage>
        <taxon>Bacteria</taxon>
        <taxon>Bacillati</taxon>
        <taxon>Cyanobacteriota</taxon>
        <taxon>Cyanophyceae</taxon>
        <taxon>Oculatellales</taxon>
        <taxon>Oculatellaceae</taxon>
        <taxon>Thermocoleostomius</taxon>
    </lineage>
</organism>
<dbReference type="PRINTS" id="PR00320">
    <property type="entry name" value="GPROTEINBRPT"/>
</dbReference>
<evidence type="ECO:0000256" key="8">
    <source>
        <dbReference type="PROSITE-ProRule" id="PRU10141"/>
    </source>
</evidence>
<dbReference type="KEGG" id="tsin:OXH18_21135"/>
<gene>
    <name evidence="10" type="ORF">OXH18_21135</name>
</gene>
<dbReference type="SMART" id="SM00320">
    <property type="entry name" value="WD40"/>
    <property type="match status" value="7"/>
</dbReference>
<feature type="domain" description="Protein kinase" evidence="9">
    <location>
        <begin position="10"/>
        <end position="281"/>
    </location>
</feature>
<evidence type="ECO:0000256" key="5">
    <source>
        <dbReference type="ARBA" id="ARBA00022777"/>
    </source>
</evidence>
<keyword evidence="11" id="KW-1185">Reference proteome</keyword>
<name>A0A9E8ZAL5_9CYAN</name>